<evidence type="ECO:0008006" key="4">
    <source>
        <dbReference type="Google" id="ProtNLM"/>
    </source>
</evidence>
<feature type="transmembrane region" description="Helical" evidence="1">
    <location>
        <begin position="202"/>
        <end position="220"/>
    </location>
</feature>
<evidence type="ECO:0000256" key="1">
    <source>
        <dbReference type="SAM" id="Phobius"/>
    </source>
</evidence>
<dbReference type="OrthoDB" id="5244221at2"/>
<keyword evidence="1" id="KW-0472">Membrane</keyword>
<keyword evidence="3" id="KW-1185">Reference proteome</keyword>
<gene>
    <name evidence="2" type="ORF">ACGLYG10_2547</name>
</gene>
<feature type="transmembrane region" description="Helical" evidence="1">
    <location>
        <begin position="165"/>
        <end position="182"/>
    </location>
</feature>
<reference evidence="3" key="1">
    <citation type="submission" date="2016-09" db="EMBL/GenBank/DDBJ databases">
        <authorList>
            <person name="Strepis N."/>
        </authorList>
    </citation>
    <scope>NUCLEOTIDE SEQUENCE [LARGE SCALE GENOMIC DNA]</scope>
</reference>
<proteinExistence type="predicted"/>
<dbReference type="Pfam" id="PF11361">
    <property type="entry name" value="DUF3159"/>
    <property type="match status" value="1"/>
</dbReference>
<organism evidence="2 3">
    <name type="scientific">Actinomyces glycerinitolerans</name>
    <dbReference type="NCBI Taxonomy" id="1892869"/>
    <lineage>
        <taxon>Bacteria</taxon>
        <taxon>Bacillati</taxon>
        <taxon>Actinomycetota</taxon>
        <taxon>Actinomycetes</taxon>
        <taxon>Actinomycetales</taxon>
        <taxon>Actinomycetaceae</taxon>
        <taxon>Actinomyces</taxon>
    </lineage>
</organism>
<sequence>MSERPDTDPATRSGLGALDTDRFDAAAAVGGWRGILESAAPTLVFVCVLAARPHALAPALLASLAVSAVALVARLCARQRLTQVLGGAALAVVSALWAWRSGSATNFYATGLVINACWLAVTGGSLLVRRPLVGLLLDAWHAAAGESRPAAGESRPAAADARRRYAVGTGILAAMFALRLAVELPLYLAGEAAVGALGVARLLLGLPLFALTLWFVWLIVNPTLRPVPQPHPQR</sequence>
<feature type="transmembrane region" description="Helical" evidence="1">
    <location>
        <begin position="84"/>
        <end position="101"/>
    </location>
</feature>
<dbReference type="Proteomes" id="UP000184291">
    <property type="component" value="Unassembled WGS sequence"/>
</dbReference>
<dbReference type="RefSeq" id="WP_073332602.1">
    <property type="nucleotide sequence ID" value="NZ_FQTT01000013.1"/>
</dbReference>
<evidence type="ECO:0000313" key="2">
    <source>
        <dbReference type="EMBL" id="SHE26297.1"/>
    </source>
</evidence>
<dbReference type="AlphaFoldDB" id="A0A1M4S2S1"/>
<keyword evidence="1" id="KW-1133">Transmembrane helix</keyword>
<accession>A0A1M4S2S1</accession>
<keyword evidence="1" id="KW-0812">Transmembrane</keyword>
<feature type="transmembrane region" description="Helical" evidence="1">
    <location>
        <begin position="55"/>
        <end position="77"/>
    </location>
</feature>
<evidence type="ECO:0000313" key="3">
    <source>
        <dbReference type="Proteomes" id="UP000184291"/>
    </source>
</evidence>
<dbReference type="STRING" id="1892869.ACGLYG10_2547"/>
<protein>
    <recommendedName>
        <fullName evidence="4">DUF3159 domain-containing protein</fullName>
    </recommendedName>
</protein>
<dbReference type="EMBL" id="FQTT01000013">
    <property type="protein sequence ID" value="SHE26297.1"/>
    <property type="molecule type" value="Genomic_DNA"/>
</dbReference>
<name>A0A1M4S2S1_9ACTO</name>
<feature type="transmembrane region" description="Helical" evidence="1">
    <location>
        <begin position="107"/>
        <end position="128"/>
    </location>
</feature>
<dbReference type="InterPro" id="IPR016566">
    <property type="entry name" value="UCP010219"/>
</dbReference>